<protein>
    <submittedName>
        <fullName evidence="1">Uncharacterized protein</fullName>
    </submittedName>
</protein>
<gene>
    <name evidence="1" type="ORF">K1T71_014029</name>
</gene>
<comment type="caution">
    <text evidence="1">The sequence shown here is derived from an EMBL/GenBank/DDBJ whole genome shotgun (WGS) entry which is preliminary data.</text>
</comment>
<dbReference type="Proteomes" id="UP000824533">
    <property type="component" value="Linkage Group LG28"/>
</dbReference>
<dbReference type="EMBL" id="CM034414">
    <property type="protein sequence ID" value="KAJ0170101.1"/>
    <property type="molecule type" value="Genomic_DNA"/>
</dbReference>
<reference evidence="1 2" key="1">
    <citation type="journal article" date="2021" name="Front. Genet.">
        <title>Chromosome-Level Genome Assembly Reveals Significant Gene Expansion in the Toll and IMD Signaling Pathways of Dendrolimus kikuchii.</title>
        <authorList>
            <person name="Zhou J."/>
            <person name="Wu P."/>
            <person name="Xiong Z."/>
            <person name="Liu N."/>
            <person name="Zhao N."/>
            <person name="Ji M."/>
            <person name="Qiu Y."/>
            <person name="Yang B."/>
        </authorList>
    </citation>
    <scope>NUCLEOTIDE SEQUENCE [LARGE SCALE GENOMIC DNA]</scope>
    <source>
        <strain evidence="1">Ann1</strain>
    </source>
</reference>
<proteinExistence type="predicted"/>
<sequence>MKSTQVFVVLMVACVCVQYCVASPAGVSQAEVAAAGEQPRAAVNTMESGDVSYASARGSTKEGIVLAGARSGRSG</sequence>
<evidence type="ECO:0000313" key="2">
    <source>
        <dbReference type="Proteomes" id="UP000824533"/>
    </source>
</evidence>
<organism evidence="1 2">
    <name type="scientific">Dendrolimus kikuchii</name>
    <dbReference type="NCBI Taxonomy" id="765133"/>
    <lineage>
        <taxon>Eukaryota</taxon>
        <taxon>Metazoa</taxon>
        <taxon>Ecdysozoa</taxon>
        <taxon>Arthropoda</taxon>
        <taxon>Hexapoda</taxon>
        <taxon>Insecta</taxon>
        <taxon>Pterygota</taxon>
        <taxon>Neoptera</taxon>
        <taxon>Endopterygota</taxon>
        <taxon>Lepidoptera</taxon>
        <taxon>Glossata</taxon>
        <taxon>Ditrysia</taxon>
        <taxon>Bombycoidea</taxon>
        <taxon>Lasiocampidae</taxon>
        <taxon>Dendrolimus</taxon>
    </lineage>
</organism>
<accession>A0ACC1CEV0</accession>
<keyword evidence="2" id="KW-1185">Reference proteome</keyword>
<name>A0ACC1CEV0_9NEOP</name>
<evidence type="ECO:0000313" key="1">
    <source>
        <dbReference type="EMBL" id="KAJ0170101.1"/>
    </source>
</evidence>